<reference evidence="6 7" key="1">
    <citation type="submission" date="2013-12" db="EMBL/GenBank/DDBJ databases">
        <title>Complete Genomes of Pseudomonas monteilii SB3078 and SB3101, two Benzene, Toluene and Ethylbenzene Degrading Bacteria used for Bioaugmentation.</title>
        <authorList>
            <person name="Dueholm M.S."/>
            <person name="Albertsen M."/>
            <person name="D'Imperio S."/>
            <person name="Tale V.P."/>
            <person name="Lewis D."/>
            <person name="Nilsen P.H."/>
            <person name="Nielsen J.L."/>
        </authorList>
    </citation>
    <scope>NUCLEOTIDE SEQUENCE [LARGE SCALE GENOMIC DNA]</scope>
    <source>
        <strain evidence="6 7">SB3101</strain>
    </source>
</reference>
<dbReference type="InterPro" id="IPR011990">
    <property type="entry name" value="TPR-like_helical_dom_sf"/>
</dbReference>
<dbReference type="RefSeq" id="WP_024086469.1">
    <property type="nucleotide sequence ID" value="NC_023076.1"/>
</dbReference>
<keyword evidence="2" id="KW-1003">Cell membrane</keyword>
<dbReference type="InterPro" id="IPR001173">
    <property type="entry name" value="Glyco_trans_2-like"/>
</dbReference>
<dbReference type="GO" id="GO:0016757">
    <property type="term" value="F:glycosyltransferase activity"/>
    <property type="evidence" value="ECO:0007669"/>
    <property type="project" value="UniProtKB-KW"/>
</dbReference>
<dbReference type="KEGG" id="pmot:X970_05080"/>
<dbReference type="PANTHER" id="PTHR43179:SF12">
    <property type="entry name" value="GALACTOFURANOSYLTRANSFERASE GLFT2"/>
    <property type="match status" value="1"/>
</dbReference>
<protein>
    <submittedName>
        <fullName evidence="6">Glycosyl transferase</fullName>
    </submittedName>
</protein>
<dbReference type="HOGENOM" id="CLU_346435_0_0_6"/>
<dbReference type="Gene3D" id="3.90.550.10">
    <property type="entry name" value="Spore Coat Polysaccharide Biosynthesis Protein SpsA, Chain A"/>
    <property type="match status" value="1"/>
</dbReference>
<evidence type="ECO:0000256" key="4">
    <source>
        <dbReference type="ARBA" id="ARBA00022679"/>
    </source>
</evidence>
<accession>V9UWL0</accession>
<keyword evidence="3" id="KW-0328">Glycosyltransferase</keyword>
<dbReference type="SUPFAM" id="SSF53448">
    <property type="entry name" value="Nucleotide-diphospho-sugar transferases"/>
    <property type="match status" value="1"/>
</dbReference>
<keyword evidence="2" id="KW-0472">Membrane</keyword>
<keyword evidence="2" id="KW-0997">Cell inner membrane</keyword>
<dbReference type="SUPFAM" id="SSF48452">
    <property type="entry name" value="TPR-like"/>
    <property type="match status" value="1"/>
</dbReference>
<dbReference type="Pfam" id="PF00535">
    <property type="entry name" value="Glycos_transf_2"/>
    <property type="match status" value="1"/>
</dbReference>
<dbReference type="InterPro" id="IPR029044">
    <property type="entry name" value="Nucleotide-diphossugar_trans"/>
</dbReference>
<gene>
    <name evidence="6" type="ORF">X970_05080</name>
</gene>
<dbReference type="PANTHER" id="PTHR43179">
    <property type="entry name" value="RHAMNOSYLTRANSFERASE WBBL"/>
    <property type="match status" value="1"/>
</dbReference>
<dbReference type="EMBL" id="CP006979">
    <property type="protein sequence ID" value="AHC86812.1"/>
    <property type="molecule type" value="Genomic_DNA"/>
</dbReference>
<evidence type="ECO:0000256" key="3">
    <source>
        <dbReference type="ARBA" id="ARBA00022676"/>
    </source>
</evidence>
<evidence type="ECO:0000256" key="1">
    <source>
        <dbReference type="ARBA" id="ARBA00006739"/>
    </source>
</evidence>
<evidence type="ECO:0000259" key="5">
    <source>
        <dbReference type="Pfam" id="PF00535"/>
    </source>
</evidence>
<keyword evidence="4 6" id="KW-0808">Transferase</keyword>
<evidence type="ECO:0000313" key="6">
    <source>
        <dbReference type="EMBL" id="AHC86812.1"/>
    </source>
</evidence>
<evidence type="ECO:0000256" key="2">
    <source>
        <dbReference type="ARBA" id="ARBA00022519"/>
    </source>
</evidence>
<feature type="domain" description="Glycosyltransferase 2-like" evidence="5">
    <location>
        <begin position="259"/>
        <end position="434"/>
    </location>
</feature>
<organism evidence="6 7">
    <name type="scientific">Pseudomonas monteilii SB3101</name>
    <dbReference type="NCBI Taxonomy" id="1435058"/>
    <lineage>
        <taxon>Bacteria</taxon>
        <taxon>Pseudomonadati</taxon>
        <taxon>Pseudomonadota</taxon>
        <taxon>Gammaproteobacteria</taxon>
        <taxon>Pseudomonadales</taxon>
        <taxon>Pseudomonadaceae</taxon>
        <taxon>Pseudomonas</taxon>
    </lineage>
</organism>
<name>V9UWL0_9PSED</name>
<comment type="similarity">
    <text evidence="1">Belongs to the glycosyltransferase 2 family.</text>
</comment>
<proteinExistence type="inferred from homology"/>
<dbReference type="Proteomes" id="UP000018660">
    <property type="component" value="Chromosome"/>
</dbReference>
<dbReference type="PATRIC" id="fig|1435058.3.peg.1003"/>
<dbReference type="AlphaFoldDB" id="V9UWL0"/>
<sequence length="850" mass="92226">MDIFHRHRQANEHALAAATLDRAMQTEYRPEALVWKGIAALPQAPELAFLFFGNAAKVLPERADIHALIGRSLLAQQHFELATRYLTTAWKTQPNDVALRMMLWQARSQSETPAELRRMILAHLPEIHTGKELAQVLKLLAEQADAPRTVGVVRYLPEQRVIQGWAIDLANLQAPAALQIDANGVKVSTLASATHPLLSAAGLPGTHGGLRVSVPNPTAAVHLHFANGTALLGSPVYAMPVFVPPASVNGGGEQQPVDVLIPVYDGLTETLECINSALDARKLNRTPHRLVVIEDQTPVPALAKALKVLAAKGKITLVHNAVNLGFIRSMNRAMALSPNKDVVWLNADTRVHGAWLDRLRQVAYSDARIASVTPFTNNGELMSFPQSQLSHAMPSAKAQAELDELARQTDSPPIEIETGCGFCLYIKRAALDEVGYLDEVDLARGYGEETDWCLRARGLGWRHMGAPNVFVAHQGGISFGAEKALRVAHNNAILRKRYPDASARYNAFTLRDPIKPARDALQRARLVKLASLPAAAREASWPAQTNGGPVGAGLPAMRPAAQPASFEPLQPFGARTLHIHDGSHTEAAFNLAWRHEPHRTWATLQAPLSPLPLRLDFAIPGELDQLIEALRLLPVTDIAYEQLARCPIALCELPGQLGKPYRIACSDDRLLSRDGDYDWQRFAREATSVQLPWQALQGVYMGAHAEAKWLLPATTERSATATDSPRVLLIGDALNNPVIAQRWLALARQVIREQLPLVLLAKDDTPWLKALQATGAVHRLPALQGFSLAERARAAGCDAVLSLDDTPGAGWQAPMLASELAVALFASTGPVATEAGAQALTSLPYSLSQA</sequence>
<evidence type="ECO:0000313" key="7">
    <source>
        <dbReference type="Proteomes" id="UP000018660"/>
    </source>
</evidence>